<dbReference type="GeneID" id="90531557"/>
<keyword evidence="1" id="KW-0472">Membrane</keyword>
<accession>A0ABT1S4D2</accession>
<sequence length="127" mass="14416">MKHAKQFERGSKVKATLFFSVMILAMIVSLILPLRPTFSPVEKRELTKFPKLSMNPVTSGEFYGDNTLLNGKYFRGIDDWFADTFPFREQFLALNNTIRKAYGIKTTEIHGTVGPADDIPDTFFSGE</sequence>
<reference evidence="2 3" key="1">
    <citation type="submission" date="2022-06" db="EMBL/GenBank/DDBJ databases">
        <title>Isolation of gut microbiota from human fecal samples.</title>
        <authorList>
            <person name="Pamer E.G."/>
            <person name="Barat B."/>
            <person name="Waligurski E."/>
            <person name="Medina S."/>
            <person name="Paddock L."/>
            <person name="Mostad J."/>
        </authorList>
    </citation>
    <scope>NUCLEOTIDE SEQUENCE [LARGE SCALE GENOMIC DNA]</scope>
    <source>
        <strain evidence="2 3">DFI.9.73</strain>
    </source>
</reference>
<protein>
    <submittedName>
        <fullName evidence="2">DHHW family protein</fullName>
    </submittedName>
</protein>
<gene>
    <name evidence="2" type="ORF">NE695_17940</name>
</gene>
<proteinExistence type="predicted"/>
<dbReference type="RefSeq" id="WP_066861546.1">
    <property type="nucleotide sequence ID" value="NZ_CABKVV010000012.1"/>
</dbReference>
<dbReference type="InterPro" id="IPR025945">
    <property type="entry name" value="DHHW"/>
</dbReference>
<feature type="transmembrane region" description="Helical" evidence="1">
    <location>
        <begin position="15"/>
        <end position="34"/>
    </location>
</feature>
<dbReference type="Proteomes" id="UP001524473">
    <property type="component" value="Unassembled WGS sequence"/>
</dbReference>
<keyword evidence="3" id="KW-1185">Reference proteome</keyword>
<evidence type="ECO:0000313" key="3">
    <source>
        <dbReference type="Proteomes" id="UP001524473"/>
    </source>
</evidence>
<dbReference type="Pfam" id="PF14286">
    <property type="entry name" value="DHHW"/>
    <property type="match status" value="1"/>
</dbReference>
<dbReference type="EMBL" id="JANFZH010000077">
    <property type="protein sequence ID" value="MCQ4841789.1"/>
    <property type="molecule type" value="Genomic_DNA"/>
</dbReference>
<keyword evidence="1" id="KW-1133">Transmembrane helix</keyword>
<keyword evidence="1" id="KW-0812">Transmembrane</keyword>
<organism evidence="2 3">
    <name type="scientific">Neglectibacter timonensis</name>
    <dbReference type="NCBI Taxonomy" id="1776382"/>
    <lineage>
        <taxon>Bacteria</taxon>
        <taxon>Bacillati</taxon>
        <taxon>Bacillota</taxon>
        <taxon>Clostridia</taxon>
        <taxon>Eubacteriales</taxon>
        <taxon>Oscillospiraceae</taxon>
        <taxon>Neglectibacter</taxon>
    </lineage>
</organism>
<evidence type="ECO:0000313" key="2">
    <source>
        <dbReference type="EMBL" id="MCQ4841789.1"/>
    </source>
</evidence>
<comment type="caution">
    <text evidence="2">The sequence shown here is derived from an EMBL/GenBank/DDBJ whole genome shotgun (WGS) entry which is preliminary data.</text>
</comment>
<evidence type="ECO:0000256" key="1">
    <source>
        <dbReference type="SAM" id="Phobius"/>
    </source>
</evidence>
<name>A0ABT1S4D2_9FIRM</name>